<dbReference type="EMBL" id="PYBW01000164">
    <property type="protein sequence ID" value="PYC66772.1"/>
    <property type="molecule type" value="Genomic_DNA"/>
</dbReference>
<evidence type="ECO:0000256" key="1">
    <source>
        <dbReference type="SAM" id="SignalP"/>
    </source>
</evidence>
<protein>
    <recommendedName>
        <fullName evidence="4">Secreted protein</fullName>
    </recommendedName>
</protein>
<feature type="signal peptide" evidence="1">
    <location>
        <begin position="1"/>
        <end position="21"/>
    </location>
</feature>
<dbReference type="OrthoDB" id="3870331at2"/>
<comment type="caution">
    <text evidence="2">The sequence shown here is derived from an EMBL/GenBank/DDBJ whole genome shotgun (WGS) entry which is preliminary data.</text>
</comment>
<evidence type="ECO:0000313" key="2">
    <source>
        <dbReference type="EMBL" id="PYC66772.1"/>
    </source>
</evidence>
<keyword evidence="3" id="KW-1185">Reference proteome</keyword>
<evidence type="ECO:0000313" key="3">
    <source>
        <dbReference type="Proteomes" id="UP000248039"/>
    </source>
</evidence>
<name>A0A2V4MXA5_9ACTN</name>
<gene>
    <name evidence="2" type="ORF">C7C46_30895</name>
</gene>
<sequence>MFVKLRHGILVLALAGAGAVACDPTAQQALDCGKTAISIAGDVQDLKDSATNVGQITDESRRQNTIKALKKVGSDAEKLKGSGNKGDLGKRLDDLNTAVSRAEDAATSGKQVDVGPVLSAAAEVGKLCGS</sequence>
<dbReference type="RefSeq" id="WP_110673244.1">
    <property type="nucleotide sequence ID" value="NZ_PYBW01000164.1"/>
</dbReference>
<dbReference type="PROSITE" id="PS51257">
    <property type="entry name" value="PROKAR_LIPOPROTEIN"/>
    <property type="match status" value="1"/>
</dbReference>
<accession>A0A2V4MXA5</accession>
<proteinExistence type="predicted"/>
<reference evidence="2 3" key="1">
    <citation type="submission" date="2018-03" db="EMBL/GenBank/DDBJ databases">
        <title>Bioinformatic expansion and discovery of thiopeptide antibiotics.</title>
        <authorList>
            <person name="Schwalen C.J."/>
            <person name="Hudson G.A."/>
            <person name="Mitchell D.A."/>
        </authorList>
    </citation>
    <scope>NUCLEOTIDE SEQUENCE [LARGE SCALE GENOMIC DNA]</scope>
    <source>
        <strain evidence="2 3">ATCC 21389</strain>
    </source>
</reference>
<evidence type="ECO:0008006" key="4">
    <source>
        <dbReference type="Google" id="ProtNLM"/>
    </source>
</evidence>
<dbReference type="AlphaFoldDB" id="A0A2V4MXA5"/>
<organism evidence="2 3">
    <name type="scientific">Streptomyces tateyamensis</name>
    <dbReference type="NCBI Taxonomy" id="565073"/>
    <lineage>
        <taxon>Bacteria</taxon>
        <taxon>Bacillati</taxon>
        <taxon>Actinomycetota</taxon>
        <taxon>Actinomycetes</taxon>
        <taxon>Kitasatosporales</taxon>
        <taxon>Streptomycetaceae</taxon>
        <taxon>Streptomyces</taxon>
    </lineage>
</organism>
<dbReference type="Proteomes" id="UP000248039">
    <property type="component" value="Unassembled WGS sequence"/>
</dbReference>
<feature type="chain" id="PRO_5038487063" description="Secreted protein" evidence="1">
    <location>
        <begin position="22"/>
        <end position="130"/>
    </location>
</feature>
<keyword evidence="1" id="KW-0732">Signal</keyword>